<keyword evidence="1" id="KW-0812">Transmembrane</keyword>
<proteinExistence type="predicted"/>
<dbReference type="RefSeq" id="WP_226185888.1">
    <property type="nucleotide sequence ID" value="NZ_JAJADQ010000005.1"/>
</dbReference>
<comment type="caution">
    <text evidence="2">The sequence shown here is derived from an EMBL/GenBank/DDBJ whole genome shotgun (WGS) entry which is preliminary data.</text>
</comment>
<keyword evidence="3" id="KW-1185">Reference proteome</keyword>
<sequence>MSAPLPPSSDFLLSKTDAELLFLTQNPTFYQPGLVLAARQELLRRGVTLPTADVPPLPAGPTEVDEFDEAPSRRWLMPGLLLALLGLAAVLYWWPTGNKNWKNKRGPVPRRALVAVQTHVLPSFDSLTTAQLGQMPARLPATERLDTTAQRKFLLLARRFWDAENQSAYLYQEAQAARIDSTFPGQVDLTLDKWKRLTSALVYNHKLQPTMSEQVALMHSAALVRRQALTVMKNMYLYGQPPLDQSMLYLNDSVTVMRQTLLGVPTAQRIRPREELLKRIIAEDARKSLPRA</sequence>
<feature type="transmembrane region" description="Helical" evidence="1">
    <location>
        <begin position="75"/>
        <end position="94"/>
    </location>
</feature>
<reference evidence="2" key="1">
    <citation type="submission" date="2021-10" db="EMBL/GenBank/DDBJ databases">
        <authorList>
            <person name="Dean J.D."/>
            <person name="Kim M.K."/>
            <person name="Newey C.N."/>
            <person name="Stoker T.S."/>
            <person name="Thompson D.W."/>
            <person name="Grose J.H."/>
        </authorList>
    </citation>
    <scope>NUCLEOTIDE SEQUENCE</scope>
    <source>
        <strain evidence="2">BT635</strain>
    </source>
</reference>
<keyword evidence="1" id="KW-1133">Transmembrane helix</keyword>
<dbReference type="EMBL" id="JAJADQ010000005">
    <property type="protein sequence ID" value="MCB2378316.1"/>
    <property type="molecule type" value="Genomic_DNA"/>
</dbReference>
<name>A0ABS8ADF0_9BACT</name>
<evidence type="ECO:0000313" key="2">
    <source>
        <dbReference type="EMBL" id="MCB2378316.1"/>
    </source>
</evidence>
<evidence type="ECO:0000256" key="1">
    <source>
        <dbReference type="SAM" id="Phobius"/>
    </source>
</evidence>
<keyword evidence="1" id="KW-0472">Membrane</keyword>
<accession>A0ABS8ADF0</accession>
<protein>
    <submittedName>
        <fullName evidence="2">Uncharacterized protein</fullName>
    </submittedName>
</protein>
<evidence type="ECO:0000313" key="3">
    <source>
        <dbReference type="Proteomes" id="UP001165297"/>
    </source>
</evidence>
<gene>
    <name evidence="2" type="ORF">LGH70_12020</name>
</gene>
<dbReference type="Proteomes" id="UP001165297">
    <property type="component" value="Unassembled WGS sequence"/>
</dbReference>
<organism evidence="2 3">
    <name type="scientific">Hymenobacter nitidus</name>
    <dbReference type="NCBI Taxonomy" id="2880929"/>
    <lineage>
        <taxon>Bacteria</taxon>
        <taxon>Pseudomonadati</taxon>
        <taxon>Bacteroidota</taxon>
        <taxon>Cytophagia</taxon>
        <taxon>Cytophagales</taxon>
        <taxon>Hymenobacteraceae</taxon>
        <taxon>Hymenobacter</taxon>
    </lineage>
</organism>